<organism evidence="1 2">
    <name type="scientific">Phytophthora rubi</name>
    <dbReference type="NCBI Taxonomy" id="129364"/>
    <lineage>
        <taxon>Eukaryota</taxon>
        <taxon>Sar</taxon>
        <taxon>Stramenopiles</taxon>
        <taxon>Oomycota</taxon>
        <taxon>Peronosporomycetes</taxon>
        <taxon>Peronosporales</taxon>
        <taxon>Peronosporaceae</taxon>
        <taxon>Phytophthora</taxon>
    </lineage>
</organism>
<sequence length="52" mass="5609">MACYSSAAASCFAAVYFTTHLHTLVLPPHTTPPPRKYAEMELKSTAAPAKND</sequence>
<dbReference type="AlphaFoldDB" id="A0A6A4FHI5"/>
<dbReference type="EMBL" id="QXFT01000457">
    <property type="protein sequence ID" value="KAE9343438.1"/>
    <property type="molecule type" value="Genomic_DNA"/>
</dbReference>
<evidence type="ECO:0000313" key="1">
    <source>
        <dbReference type="EMBL" id="KAE9343438.1"/>
    </source>
</evidence>
<evidence type="ECO:0000313" key="2">
    <source>
        <dbReference type="Proteomes" id="UP000434957"/>
    </source>
</evidence>
<keyword evidence="2" id="KW-1185">Reference proteome</keyword>
<name>A0A6A4FHI5_9STRA</name>
<protein>
    <submittedName>
        <fullName evidence="1">Uncharacterized protein</fullName>
    </submittedName>
</protein>
<gene>
    <name evidence="1" type="ORF">PR003_g8977</name>
</gene>
<proteinExistence type="predicted"/>
<dbReference type="Proteomes" id="UP000434957">
    <property type="component" value="Unassembled WGS sequence"/>
</dbReference>
<accession>A0A6A4FHI5</accession>
<reference evidence="1 2" key="1">
    <citation type="submission" date="2018-08" db="EMBL/GenBank/DDBJ databases">
        <title>Genomic investigation of the strawberry pathogen Phytophthora fragariae indicates pathogenicity is determined by transcriptional variation in three key races.</title>
        <authorList>
            <person name="Adams T.M."/>
            <person name="Armitage A.D."/>
            <person name="Sobczyk M.K."/>
            <person name="Bates H.J."/>
            <person name="Dunwell J.M."/>
            <person name="Nellist C.F."/>
            <person name="Harrison R.J."/>
        </authorList>
    </citation>
    <scope>NUCLEOTIDE SEQUENCE [LARGE SCALE GENOMIC DNA]</scope>
    <source>
        <strain evidence="1 2">SCRP333</strain>
    </source>
</reference>
<comment type="caution">
    <text evidence="1">The sequence shown here is derived from an EMBL/GenBank/DDBJ whole genome shotgun (WGS) entry which is preliminary data.</text>
</comment>